<dbReference type="PIRSF" id="PIRSF033091">
    <property type="entry name" value="Pesterase_YhaO"/>
    <property type="match status" value="1"/>
</dbReference>
<proteinExistence type="predicted"/>
<feature type="domain" description="Calcineurin-like phosphoesterase" evidence="2">
    <location>
        <begin position="21"/>
        <end position="216"/>
    </location>
</feature>
<dbReference type="PANTHER" id="PTHR30337:SF7">
    <property type="entry name" value="PHOSPHOESTERASE"/>
    <property type="match status" value="1"/>
</dbReference>
<sequence>MTTEQVFLSLVRSYYGAMTFSFIHAADLHLGSPLVGIAARDPELAARLATASREAFTALVTQAIAHRVSFLIVAGDIYDGEWKDTSIGLFFNRQVSRLVRAGILVYTLRGNHDAVSVVTQSVRLPEGVFEFPSKSADTVLLDDLKVAIHGRSFSNRAVPENFVTSYPAARAGWFNIGVLHTSCNGRPGHDPYAPCSLEDLVTKGYQYWALGHIHEYEQLHAAPHVLFPGNLQGRGIHECGAKGALLVHVKDDEVTVERLILDRARWFDVTVDVEGLTDPNEVHDLLSSLIRPIVAEAEADSQARLLLVRIHLRGCTALHSALRSAKDQLRDDIEATLQHCGQDIWLEQLKLETTEPVQVDAAANSSLDAFDLSSTLETIALSEALQKETKELIAELVRKLPAGSSEETAFGNLDIQNLIAEARELLLSRSGATQGGRL</sequence>
<dbReference type="CDD" id="cd00840">
    <property type="entry name" value="MPP_Mre11_N"/>
    <property type="match status" value="1"/>
</dbReference>
<evidence type="ECO:0000313" key="3">
    <source>
        <dbReference type="EMBL" id="SNS70682.1"/>
    </source>
</evidence>
<dbReference type="PANTHER" id="PTHR30337">
    <property type="entry name" value="COMPONENT OF ATP-DEPENDENT DSDNA EXONUCLEASE"/>
    <property type="match status" value="1"/>
</dbReference>
<dbReference type="InterPro" id="IPR041796">
    <property type="entry name" value="Mre11_N"/>
</dbReference>
<dbReference type="Proteomes" id="UP000198356">
    <property type="component" value="Unassembled WGS sequence"/>
</dbReference>
<keyword evidence="4" id="KW-1185">Reference proteome</keyword>
<dbReference type="GO" id="GO:0004527">
    <property type="term" value="F:exonuclease activity"/>
    <property type="evidence" value="ECO:0007669"/>
    <property type="project" value="UniProtKB-KW"/>
</dbReference>
<reference evidence="3 4" key="1">
    <citation type="submission" date="2017-06" db="EMBL/GenBank/DDBJ databases">
        <authorList>
            <person name="Kim H.J."/>
            <person name="Triplett B.A."/>
        </authorList>
    </citation>
    <scope>NUCLEOTIDE SEQUENCE [LARGE SCALE GENOMIC DNA]</scope>
    <source>
        <strain evidence="3 4">DSM 18704</strain>
    </source>
</reference>
<organism evidence="3 4">
    <name type="scientific">Granulicella rosea</name>
    <dbReference type="NCBI Taxonomy" id="474952"/>
    <lineage>
        <taxon>Bacteria</taxon>
        <taxon>Pseudomonadati</taxon>
        <taxon>Acidobacteriota</taxon>
        <taxon>Terriglobia</taxon>
        <taxon>Terriglobales</taxon>
        <taxon>Acidobacteriaceae</taxon>
        <taxon>Granulicella</taxon>
    </lineage>
</organism>
<dbReference type="AlphaFoldDB" id="A0A239GPE5"/>
<keyword evidence="1" id="KW-0378">Hydrolase</keyword>
<protein>
    <submittedName>
        <fullName evidence="3">DNA repair exonuclease SbcCD nuclease subunit</fullName>
    </submittedName>
</protein>
<dbReference type="InterPro" id="IPR004843">
    <property type="entry name" value="Calcineurin-like_PHP"/>
</dbReference>
<dbReference type="InterPro" id="IPR029052">
    <property type="entry name" value="Metallo-depent_PP-like"/>
</dbReference>
<name>A0A239GPE5_9BACT</name>
<dbReference type="RefSeq" id="WP_217897015.1">
    <property type="nucleotide sequence ID" value="NZ_FZOU01000002.1"/>
</dbReference>
<dbReference type="SUPFAM" id="SSF56300">
    <property type="entry name" value="Metallo-dependent phosphatases"/>
    <property type="match status" value="1"/>
</dbReference>
<evidence type="ECO:0000259" key="2">
    <source>
        <dbReference type="Pfam" id="PF00149"/>
    </source>
</evidence>
<dbReference type="InterPro" id="IPR014576">
    <property type="entry name" value="Pesterase_YhaO"/>
</dbReference>
<accession>A0A239GPE5</accession>
<gene>
    <name evidence="3" type="ORF">SAMN05421770_10211</name>
</gene>
<dbReference type="EMBL" id="FZOU01000002">
    <property type="protein sequence ID" value="SNS70682.1"/>
    <property type="molecule type" value="Genomic_DNA"/>
</dbReference>
<keyword evidence="3" id="KW-0540">Nuclease</keyword>
<dbReference type="Gene3D" id="3.60.21.10">
    <property type="match status" value="1"/>
</dbReference>
<evidence type="ECO:0000313" key="4">
    <source>
        <dbReference type="Proteomes" id="UP000198356"/>
    </source>
</evidence>
<evidence type="ECO:0000256" key="1">
    <source>
        <dbReference type="ARBA" id="ARBA00022801"/>
    </source>
</evidence>
<keyword evidence="3" id="KW-0269">Exonuclease</keyword>
<dbReference type="InterPro" id="IPR050535">
    <property type="entry name" value="DNA_Repair-Maintenance_Comp"/>
</dbReference>
<dbReference type="Pfam" id="PF00149">
    <property type="entry name" value="Metallophos"/>
    <property type="match status" value="1"/>
</dbReference>